<evidence type="ECO:0000313" key="2">
    <source>
        <dbReference type="EMBL" id="BBG28960.1"/>
    </source>
</evidence>
<accession>A0A348HBF8</accession>
<name>A0A348HBF8_9GAMM</name>
<evidence type="ECO:0000256" key="1">
    <source>
        <dbReference type="SAM" id="SignalP"/>
    </source>
</evidence>
<dbReference type="Proteomes" id="UP000267342">
    <property type="component" value="Chromosome"/>
</dbReference>
<gene>
    <name evidence="2" type="ORF">ZBT109_0162</name>
</gene>
<keyword evidence="3" id="KW-1185">Reference proteome</keyword>
<sequence>MMSSSKSVRALMGVMMGAGIIAVSLAGCQKTDTDALNAQVAELRSRVDMQARQMDMDRQALLQHDMVVSRFEYTEFDPAQVRYFSLNNGVVSLIGQLIQVKPLPDGKGSALTLRVANNGSVAVFNPGFMAQWGPTMPVGDKIAPEQVQQWRKALHSSEFRGQLQLAPGNWTEITLSLDGVLPEQLHYLRLTMLMDQVAFGGALAAVPAAPQAQMPAPAQGSAPAHR</sequence>
<feature type="signal peptide" evidence="1">
    <location>
        <begin position="1"/>
        <end position="26"/>
    </location>
</feature>
<dbReference type="RefSeq" id="WP_051523652.1">
    <property type="nucleotide sequence ID" value="NZ_AP018933.1"/>
</dbReference>
<organism evidence="2 3">
    <name type="scientific">Zymobacter palmae</name>
    <dbReference type="NCBI Taxonomy" id="33074"/>
    <lineage>
        <taxon>Bacteria</taxon>
        <taxon>Pseudomonadati</taxon>
        <taxon>Pseudomonadota</taxon>
        <taxon>Gammaproteobacteria</taxon>
        <taxon>Oceanospirillales</taxon>
        <taxon>Halomonadaceae</taxon>
        <taxon>Zymobacter group</taxon>
        <taxon>Zymobacter</taxon>
    </lineage>
</organism>
<feature type="chain" id="PRO_5017062976" evidence="1">
    <location>
        <begin position="27"/>
        <end position="226"/>
    </location>
</feature>
<dbReference type="InterPro" id="IPR037125">
    <property type="entry name" value="YajI-like_sf"/>
</dbReference>
<dbReference type="PROSITE" id="PS51257">
    <property type="entry name" value="PROKAR_LIPOPROTEIN"/>
    <property type="match status" value="1"/>
</dbReference>
<dbReference type="Gene3D" id="2.60.40.1620">
    <property type="entry name" value="Lipoprotein YajI-like"/>
    <property type="match status" value="1"/>
</dbReference>
<reference evidence="2 3" key="1">
    <citation type="submission" date="2018-09" db="EMBL/GenBank/DDBJ databases">
        <title>Zymobacter palmae IAM14233 (=T109) whole genome analysis.</title>
        <authorList>
            <person name="Yanase H."/>
        </authorList>
    </citation>
    <scope>NUCLEOTIDE SEQUENCE [LARGE SCALE GENOMIC DNA]</scope>
    <source>
        <strain evidence="2 3">IAM14233</strain>
    </source>
</reference>
<protein>
    <submittedName>
        <fullName evidence="2">Uncharacterized protein conserved in bacteria</fullName>
    </submittedName>
</protein>
<dbReference type="EMBL" id="AP018933">
    <property type="protein sequence ID" value="BBG28960.1"/>
    <property type="molecule type" value="Genomic_DNA"/>
</dbReference>
<dbReference type="AlphaFoldDB" id="A0A348HBF8"/>
<dbReference type="KEGG" id="zpl:ZBT109_0162"/>
<proteinExistence type="predicted"/>
<dbReference type="OrthoDB" id="6572912at2"/>
<keyword evidence="1" id="KW-0732">Signal</keyword>
<evidence type="ECO:0000313" key="3">
    <source>
        <dbReference type="Proteomes" id="UP000267342"/>
    </source>
</evidence>